<dbReference type="Pfam" id="PF20415">
    <property type="entry name" value="DUF6699"/>
    <property type="match status" value="1"/>
</dbReference>
<dbReference type="Proteomes" id="UP000541558">
    <property type="component" value="Unassembled WGS sequence"/>
</dbReference>
<dbReference type="OrthoDB" id="21474at2759"/>
<sequence>MAWPGAYPQQQWNQPAYQQWPNSAPAYGTTGYAGQPTGYPAAGWNGAGVYSDVYSGRPPVTSSRSSKYPDLNPILAADTTLLRFDIKKRPRSEILASTYYTSRYASAKTAPTYHLRLISKAFPWAIDIHSAANVNITCEAIWDALWGGLQEPIVDSEWGFLIKDKKHREAVEAAVKKRLESEPTGDKRPKRIDYLGDVTLFKGLERDEEYEKLRHLPHSAVVPDTWLVKLTS</sequence>
<evidence type="ECO:0000313" key="2">
    <source>
        <dbReference type="EMBL" id="KAF5338495.1"/>
    </source>
</evidence>
<dbReference type="AlphaFoldDB" id="A0A8H5CB48"/>
<gene>
    <name evidence="2" type="ORF">D9611_013275</name>
</gene>
<accession>A0A8H5CB48</accession>
<feature type="domain" description="DUF6699" evidence="1">
    <location>
        <begin position="82"/>
        <end position="207"/>
    </location>
</feature>
<evidence type="ECO:0000313" key="3">
    <source>
        <dbReference type="Proteomes" id="UP000541558"/>
    </source>
</evidence>
<protein>
    <recommendedName>
        <fullName evidence="1">DUF6699 domain-containing protein</fullName>
    </recommendedName>
</protein>
<organism evidence="2 3">
    <name type="scientific">Ephemerocybe angulata</name>
    <dbReference type="NCBI Taxonomy" id="980116"/>
    <lineage>
        <taxon>Eukaryota</taxon>
        <taxon>Fungi</taxon>
        <taxon>Dikarya</taxon>
        <taxon>Basidiomycota</taxon>
        <taxon>Agaricomycotina</taxon>
        <taxon>Agaricomycetes</taxon>
        <taxon>Agaricomycetidae</taxon>
        <taxon>Agaricales</taxon>
        <taxon>Agaricineae</taxon>
        <taxon>Psathyrellaceae</taxon>
        <taxon>Ephemerocybe</taxon>
    </lineage>
</organism>
<name>A0A8H5CB48_9AGAR</name>
<evidence type="ECO:0000259" key="1">
    <source>
        <dbReference type="Pfam" id="PF20415"/>
    </source>
</evidence>
<dbReference type="InterPro" id="IPR046522">
    <property type="entry name" value="DUF6699"/>
</dbReference>
<dbReference type="EMBL" id="JAACJK010000013">
    <property type="protein sequence ID" value="KAF5338495.1"/>
    <property type="molecule type" value="Genomic_DNA"/>
</dbReference>
<proteinExistence type="predicted"/>
<keyword evidence="3" id="KW-1185">Reference proteome</keyword>
<comment type="caution">
    <text evidence="2">The sequence shown here is derived from an EMBL/GenBank/DDBJ whole genome shotgun (WGS) entry which is preliminary data.</text>
</comment>
<reference evidence="2 3" key="1">
    <citation type="journal article" date="2020" name="ISME J.">
        <title>Uncovering the hidden diversity of litter-decomposition mechanisms in mushroom-forming fungi.</title>
        <authorList>
            <person name="Floudas D."/>
            <person name="Bentzer J."/>
            <person name="Ahren D."/>
            <person name="Johansson T."/>
            <person name="Persson P."/>
            <person name="Tunlid A."/>
        </authorList>
    </citation>
    <scope>NUCLEOTIDE SEQUENCE [LARGE SCALE GENOMIC DNA]</scope>
    <source>
        <strain evidence="2 3">CBS 175.51</strain>
    </source>
</reference>